<dbReference type="Pfam" id="PF20151">
    <property type="entry name" value="DUF6533"/>
    <property type="match status" value="1"/>
</dbReference>
<reference evidence="4" key="1">
    <citation type="submission" date="2014-04" db="EMBL/GenBank/DDBJ databases">
        <title>Evolutionary Origins and Diversification of the Mycorrhizal Mutualists.</title>
        <authorList>
            <consortium name="DOE Joint Genome Institute"/>
            <consortium name="Mycorrhizal Genomics Consortium"/>
            <person name="Kohler A."/>
            <person name="Kuo A."/>
            <person name="Nagy L.G."/>
            <person name="Floudas D."/>
            <person name="Copeland A."/>
            <person name="Barry K.W."/>
            <person name="Cichocki N."/>
            <person name="Veneault-Fourrey C."/>
            <person name="LaButti K."/>
            <person name="Lindquist E.A."/>
            <person name="Lipzen A."/>
            <person name="Lundell T."/>
            <person name="Morin E."/>
            <person name="Murat C."/>
            <person name="Riley R."/>
            <person name="Ohm R."/>
            <person name="Sun H."/>
            <person name="Tunlid A."/>
            <person name="Henrissat B."/>
            <person name="Grigoriev I.V."/>
            <person name="Hibbett D.S."/>
            <person name="Martin F."/>
        </authorList>
    </citation>
    <scope>NUCLEOTIDE SEQUENCE [LARGE SCALE GENOMIC DNA]</scope>
    <source>
        <strain evidence="4">FD-334 SS-4</strain>
    </source>
</reference>
<evidence type="ECO:0000259" key="2">
    <source>
        <dbReference type="Pfam" id="PF20151"/>
    </source>
</evidence>
<accession>A0A0D2PNR0</accession>
<keyword evidence="1" id="KW-1133">Transmembrane helix</keyword>
<feature type="transmembrane region" description="Helical" evidence="1">
    <location>
        <begin position="116"/>
        <end position="136"/>
    </location>
</feature>
<keyword evidence="1" id="KW-0472">Membrane</keyword>
<proteinExistence type="predicted"/>
<evidence type="ECO:0000313" key="3">
    <source>
        <dbReference type="EMBL" id="KJA21530.1"/>
    </source>
</evidence>
<organism evidence="3 4">
    <name type="scientific">Hypholoma sublateritium (strain FD-334 SS-4)</name>
    <dbReference type="NCBI Taxonomy" id="945553"/>
    <lineage>
        <taxon>Eukaryota</taxon>
        <taxon>Fungi</taxon>
        <taxon>Dikarya</taxon>
        <taxon>Basidiomycota</taxon>
        <taxon>Agaricomycotina</taxon>
        <taxon>Agaricomycetes</taxon>
        <taxon>Agaricomycetidae</taxon>
        <taxon>Agaricales</taxon>
        <taxon>Agaricineae</taxon>
        <taxon>Strophariaceae</taxon>
        <taxon>Hypholoma</taxon>
    </lineage>
</organism>
<dbReference type="OMA" id="EYPMIST"/>
<protein>
    <recommendedName>
        <fullName evidence="2">DUF6533 domain-containing protein</fullName>
    </recommendedName>
</protein>
<feature type="transmembrane region" description="Helical" evidence="1">
    <location>
        <begin position="54"/>
        <end position="74"/>
    </location>
</feature>
<dbReference type="EMBL" id="KN817557">
    <property type="protein sequence ID" value="KJA21530.1"/>
    <property type="molecule type" value="Genomic_DNA"/>
</dbReference>
<sequence>MASDVTLTDLMSMQVNQYFTLISITLVVYDYYLTFAEEVDRFWMGGPLNWASGLFYLNRYVVLVGHIPVMVEFFWKTTAASKMQSYHQYLAIAIQLIVASMLIMRMYALYERRRRVLGLYICVSLVVAGIGLWAVLGAKDTHGREVNFPVGCSAALTHDERLGAAWTGMLVFDALVFGMTLYKSLALVRSSPEINLLTVLLRDGAVMMASNLGNILTFLPFTRGVVTTFTNVISSVMISRLMLNLRDPALVRHTAKSGPMLTEDRTFPNLTFVEPTFSTVQSAYGAGEYVYEYPYRDSEGSEGPQSGRRIREVYDYLAMGTSRKAADVELAAVRRG</sequence>
<name>A0A0D2PNR0_HYPSF</name>
<dbReference type="AlphaFoldDB" id="A0A0D2PNR0"/>
<evidence type="ECO:0000256" key="1">
    <source>
        <dbReference type="SAM" id="Phobius"/>
    </source>
</evidence>
<feature type="transmembrane region" description="Helical" evidence="1">
    <location>
        <begin position="86"/>
        <end position="104"/>
    </location>
</feature>
<feature type="transmembrane region" description="Helical" evidence="1">
    <location>
        <begin position="163"/>
        <end position="182"/>
    </location>
</feature>
<evidence type="ECO:0000313" key="4">
    <source>
        <dbReference type="Proteomes" id="UP000054270"/>
    </source>
</evidence>
<feature type="transmembrane region" description="Helical" evidence="1">
    <location>
        <begin position="15"/>
        <end position="33"/>
    </location>
</feature>
<gene>
    <name evidence="3" type="ORF">HYPSUDRAFT_67659</name>
</gene>
<feature type="domain" description="DUF6533" evidence="2">
    <location>
        <begin position="18"/>
        <end position="64"/>
    </location>
</feature>
<keyword evidence="4" id="KW-1185">Reference proteome</keyword>
<dbReference type="InterPro" id="IPR045340">
    <property type="entry name" value="DUF6533"/>
</dbReference>
<dbReference type="OrthoDB" id="3261349at2759"/>
<keyword evidence="1" id="KW-0812">Transmembrane</keyword>
<dbReference type="Proteomes" id="UP000054270">
    <property type="component" value="Unassembled WGS sequence"/>
</dbReference>